<sequence length="670" mass="73229">MHVHDPDPERRIVSNSPSWPPQSVGGYRLLRQLGKGGFGEVYLGEKGDGEYAAVKILHSRLAGDVSARTRFEKELEQIQRVSSFCIAPVLDADPHAPVPWIATEYIRGPSLTDAVLNNGPRRGVDLHRLAVTTATALTAIHSAGVLHRDLKPDNIMLAADGPRVIDFGISRILESACVLPSGQIGTPGYMAPEQLNDVPLTPAVDVFAWGTVLVFAATGRQAFPVSSVAAWMRQLVEGEPVLDGLEEPFLGIVRDCLAKDPAARPSAQELLMRVTTLPLPSGRNAVSPPLPVHDPVPRTRLGLPSEEEDDGIWDDWDAFFGEDSDLPEMEDSPLAQAQADHRLGKLIAATAVALVRAGLPYVSDALLLESHFFLRSGVEIPAGISYSEELEWAARPYPEGGGFLLHFEGRGWRPTEPLFESTREVAVPLELWLIAVANARAPSDVALNALNEGDTDSAVLVLRYAAKEGDPISKMMLGTFLTGSRQYRAAERLLREAMIFLDMPEIAFELGKVLHETERFDEAETWFRRSADEGFTKALAHLGTLYEGMAEEVDAERYWREAAKKGDPLGMVLLSSDLIMQGRATASRKWYERALATAGPGVLIEAGDLYRGIGAGPEHFYYTAIREGHPAGQERLDSLSDYWKRGDADIELFDDHEPSEEPADSGGQAP</sequence>
<dbReference type="InterPro" id="IPR011009">
    <property type="entry name" value="Kinase-like_dom_sf"/>
</dbReference>
<evidence type="ECO:0000256" key="2">
    <source>
        <dbReference type="ARBA" id="ARBA00012513"/>
    </source>
</evidence>
<dbReference type="PANTHER" id="PTHR43671:SF13">
    <property type="entry name" value="SERINE_THREONINE-PROTEIN KINASE NEK2"/>
    <property type="match status" value="1"/>
</dbReference>
<evidence type="ECO:0000256" key="3">
    <source>
        <dbReference type="ARBA" id="ARBA00022679"/>
    </source>
</evidence>
<reference evidence="10" key="1">
    <citation type="submission" date="2022-06" db="EMBL/GenBank/DDBJ databases">
        <authorList>
            <person name="Ping M."/>
        </authorList>
    </citation>
    <scope>NUCLEOTIDE SEQUENCE</scope>
    <source>
        <strain evidence="10">JCM11759T</strain>
    </source>
</reference>
<feature type="domain" description="Protein kinase" evidence="9">
    <location>
        <begin position="27"/>
        <end position="277"/>
    </location>
</feature>
<evidence type="ECO:0000256" key="5">
    <source>
        <dbReference type="ARBA" id="ARBA00022777"/>
    </source>
</evidence>
<dbReference type="EC" id="2.7.11.1" evidence="2"/>
<dbReference type="CDD" id="cd14014">
    <property type="entry name" value="STKc_PknB_like"/>
    <property type="match status" value="1"/>
</dbReference>
<dbReference type="Pfam" id="PF00069">
    <property type="entry name" value="Pkinase"/>
    <property type="match status" value="1"/>
</dbReference>
<dbReference type="InterPro" id="IPR011990">
    <property type="entry name" value="TPR-like_helical_dom_sf"/>
</dbReference>
<evidence type="ECO:0000256" key="7">
    <source>
        <dbReference type="PROSITE-ProRule" id="PRU10141"/>
    </source>
</evidence>
<evidence type="ECO:0000256" key="1">
    <source>
        <dbReference type="ARBA" id="ARBA00010886"/>
    </source>
</evidence>
<dbReference type="Pfam" id="PF13432">
    <property type="entry name" value="TPR_16"/>
    <property type="match status" value="1"/>
</dbReference>
<keyword evidence="4 7" id="KW-0547">Nucleotide-binding</keyword>
<dbReference type="Gene3D" id="1.25.40.10">
    <property type="entry name" value="Tetratricopeptide repeat domain"/>
    <property type="match status" value="2"/>
</dbReference>
<keyword evidence="6 7" id="KW-0067">ATP-binding</keyword>
<evidence type="ECO:0000313" key="11">
    <source>
        <dbReference type="Proteomes" id="UP001055940"/>
    </source>
</evidence>
<comment type="similarity">
    <text evidence="1">Belongs to the protein kinase superfamily. NEK Ser/Thr protein kinase family. NIMA subfamily.</text>
</comment>
<dbReference type="SUPFAM" id="SSF81901">
    <property type="entry name" value="HCP-like"/>
    <property type="match status" value="1"/>
</dbReference>
<keyword evidence="11" id="KW-1185">Reference proteome</keyword>
<dbReference type="SUPFAM" id="SSF56112">
    <property type="entry name" value="Protein kinase-like (PK-like)"/>
    <property type="match status" value="1"/>
</dbReference>
<accession>A0ABY5DHB8</accession>
<dbReference type="PROSITE" id="PS00108">
    <property type="entry name" value="PROTEIN_KINASE_ST"/>
    <property type="match status" value="1"/>
</dbReference>
<dbReference type="PROSITE" id="PS50011">
    <property type="entry name" value="PROTEIN_KINASE_DOM"/>
    <property type="match status" value="1"/>
</dbReference>
<keyword evidence="5 10" id="KW-0418">Kinase</keyword>
<evidence type="ECO:0000256" key="6">
    <source>
        <dbReference type="ARBA" id="ARBA00022840"/>
    </source>
</evidence>
<dbReference type="InterPro" id="IPR050660">
    <property type="entry name" value="NEK_Ser/Thr_kinase"/>
</dbReference>
<dbReference type="Proteomes" id="UP001055940">
    <property type="component" value="Chromosome"/>
</dbReference>
<dbReference type="GO" id="GO:0016301">
    <property type="term" value="F:kinase activity"/>
    <property type="evidence" value="ECO:0007669"/>
    <property type="project" value="UniProtKB-KW"/>
</dbReference>
<proteinExistence type="inferred from homology"/>
<protein>
    <recommendedName>
        <fullName evidence="2">non-specific serine/threonine protein kinase</fullName>
        <ecNumber evidence="2">2.7.11.1</ecNumber>
    </recommendedName>
</protein>
<dbReference type="Gene3D" id="3.30.200.20">
    <property type="entry name" value="Phosphorylase Kinase, domain 1"/>
    <property type="match status" value="1"/>
</dbReference>
<name>A0ABY5DHB8_9ACTN</name>
<feature type="region of interest" description="Disordered" evidence="8">
    <location>
        <begin position="1"/>
        <end position="21"/>
    </location>
</feature>
<evidence type="ECO:0000259" key="9">
    <source>
        <dbReference type="PROSITE" id="PS50011"/>
    </source>
</evidence>
<dbReference type="InterPro" id="IPR008271">
    <property type="entry name" value="Ser/Thr_kinase_AS"/>
</dbReference>
<dbReference type="PROSITE" id="PS00107">
    <property type="entry name" value="PROTEIN_KINASE_ATP"/>
    <property type="match status" value="1"/>
</dbReference>
<gene>
    <name evidence="10" type="ORF">NE857_13385</name>
</gene>
<feature type="binding site" evidence="7">
    <location>
        <position position="55"/>
    </location>
    <ligand>
        <name>ATP</name>
        <dbReference type="ChEBI" id="CHEBI:30616"/>
    </ligand>
</feature>
<dbReference type="InterPro" id="IPR017441">
    <property type="entry name" value="Protein_kinase_ATP_BS"/>
</dbReference>
<evidence type="ECO:0000256" key="4">
    <source>
        <dbReference type="ARBA" id="ARBA00022741"/>
    </source>
</evidence>
<feature type="region of interest" description="Disordered" evidence="8">
    <location>
        <begin position="650"/>
        <end position="670"/>
    </location>
</feature>
<dbReference type="RefSeq" id="WP_254421283.1">
    <property type="nucleotide sequence ID" value="NZ_BAAAJB010000031.1"/>
</dbReference>
<dbReference type="Gene3D" id="1.10.510.10">
    <property type="entry name" value="Transferase(Phosphotransferase) domain 1"/>
    <property type="match status" value="1"/>
</dbReference>
<organism evidence="10 11">
    <name type="scientific">Nocardiopsis exhalans</name>
    <dbReference type="NCBI Taxonomy" id="163604"/>
    <lineage>
        <taxon>Bacteria</taxon>
        <taxon>Bacillati</taxon>
        <taxon>Actinomycetota</taxon>
        <taxon>Actinomycetes</taxon>
        <taxon>Streptosporangiales</taxon>
        <taxon>Nocardiopsidaceae</taxon>
        <taxon>Nocardiopsis</taxon>
    </lineage>
</organism>
<dbReference type="PANTHER" id="PTHR43671">
    <property type="entry name" value="SERINE/THREONINE-PROTEIN KINASE NEK"/>
    <property type="match status" value="1"/>
</dbReference>
<dbReference type="SMART" id="SM00220">
    <property type="entry name" value="S_TKc"/>
    <property type="match status" value="1"/>
</dbReference>
<evidence type="ECO:0000313" key="10">
    <source>
        <dbReference type="EMBL" id="USY22511.1"/>
    </source>
</evidence>
<evidence type="ECO:0000256" key="8">
    <source>
        <dbReference type="SAM" id="MobiDB-lite"/>
    </source>
</evidence>
<dbReference type="EMBL" id="CP099837">
    <property type="protein sequence ID" value="USY22511.1"/>
    <property type="molecule type" value="Genomic_DNA"/>
</dbReference>
<dbReference type="InterPro" id="IPR000719">
    <property type="entry name" value="Prot_kinase_dom"/>
</dbReference>
<feature type="compositionally biased region" description="Basic and acidic residues" evidence="8">
    <location>
        <begin position="1"/>
        <end position="12"/>
    </location>
</feature>
<keyword evidence="3" id="KW-0808">Transferase</keyword>